<evidence type="ECO:0000313" key="1">
    <source>
        <dbReference type="EMBL" id="MBB6180732.1"/>
    </source>
</evidence>
<evidence type="ECO:0008006" key="3">
    <source>
        <dbReference type="Google" id="ProtNLM"/>
    </source>
</evidence>
<proteinExistence type="predicted"/>
<evidence type="ECO:0000313" key="2">
    <source>
        <dbReference type="Proteomes" id="UP000535501"/>
    </source>
</evidence>
<dbReference type="AlphaFoldDB" id="A0A7W9YYG9"/>
<comment type="caution">
    <text evidence="1">The sequence shown here is derived from an EMBL/GenBank/DDBJ whole genome shotgun (WGS) entry which is preliminary data.</text>
</comment>
<gene>
    <name evidence="1" type="ORF">HNQ75_002714</name>
</gene>
<reference evidence="1 2" key="1">
    <citation type="submission" date="2020-08" db="EMBL/GenBank/DDBJ databases">
        <title>Genomic Encyclopedia of Type Strains, Phase IV (KMG-IV): sequencing the most valuable type-strain genomes for metagenomic binning, comparative biology and taxonomic classification.</title>
        <authorList>
            <person name="Goeker M."/>
        </authorList>
    </citation>
    <scope>NUCLEOTIDE SEQUENCE [LARGE SCALE GENOMIC DNA]</scope>
    <source>
        <strain evidence="1 2">DSM 102134</strain>
    </source>
</reference>
<protein>
    <recommendedName>
        <fullName evidence="3">Glycosyltransferase</fullName>
    </recommendedName>
</protein>
<keyword evidence="2" id="KW-1185">Reference proteome</keyword>
<dbReference type="SUPFAM" id="SSF53448">
    <property type="entry name" value="Nucleotide-diphospho-sugar transferases"/>
    <property type="match status" value="1"/>
</dbReference>
<organism evidence="1 2">
    <name type="scientific">Pseudorhizobium flavum</name>
    <dbReference type="NCBI Taxonomy" id="1335061"/>
    <lineage>
        <taxon>Bacteria</taxon>
        <taxon>Pseudomonadati</taxon>
        <taxon>Pseudomonadota</taxon>
        <taxon>Alphaproteobacteria</taxon>
        <taxon>Hyphomicrobiales</taxon>
        <taxon>Rhizobiaceae</taxon>
        <taxon>Rhizobium/Agrobacterium group</taxon>
        <taxon>Pseudorhizobium</taxon>
    </lineage>
</organism>
<sequence length="294" mass="32779">MLNFSTFVQKLKHKLRVARALNELSQRVRQPRAPKPHGLPHPLVVSLTSYSARFPVLELTLKGILHQSVGADKTVLWVSRADYANLPESVLALRNEGLEIAQCEDLKSFKKIIPTLRLYPDSFIVTLDDDVYYRETLLEELISAYDSNSPAIICHRAHEVTVGASGLPRPYAEWKKIRSERRSPLVFPTGVMGVLYPPGVFHEDVCNEDLFQALCPTADDVWLYWMWRLKGNEAKKIGGRTRILEWPSSQSVNLRSPNTQNGGNDACIARLVARYGLPGFAASGPVPSSGQSGS</sequence>
<dbReference type="InterPro" id="IPR029044">
    <property type="entry name" value="Nucleotide-diphossugar_trans"/>
</dbReference>
<dbReference type="Proteomes" id="UP000535501">
    <property type="component" value="Unassembled WGS sequence"/>
</dbReference>
<dbReference type="EMBL" id="JACHEJ010000006">
    <property type="protein sequence ID" value="MBB6180732.1"/>
    <property type="molecule type" value="Genomic_DNA"/>
</dbReference>
<accession>A0A7W9YYG9</accession>
<name>A0A7W9YYG9_9HYPH</name>